<protein>
    <submittedName>
        <fullName evidence="2">Putative secreted peptide</fullName>
    </submittedName>
</protein>
<accession>A0A2M3ZTZ6</accession>
<dbReference type="EMBL" id="GGFM01011211">
    <property type="protein sequence ID" value="MBW31962.1"/>
    <property type="molecule type" value="Transcribed_RNA"/>
</dbReference>
<proteinExistence type="predicted"/>
<keyword evidence="1" id="KW-0732">Signal</keyword>
<feature type="signal peptide" evidence="1">
    <location>
        <begin position="1"/>
        <end position="22"/>
    </location>
</feature>
<feature type="chain" id="PRO_5014656309" evidence="1">
    <location>
        <begin position="23"/>
        <end position="116"/>
    </location>
</feature>
<organism evidence="2">
    <name type="scientific">Anopheles braziliensis</name>
    <dbReference type="NCBI Taxonomy" id="58242"/>
    <lineage>
        <taxon>Eukaryota</taxon>
        <taxon>Metazoa</taxon>
        <taxon>Ecdysozoa</taxon>
        <taxon>Arthropoda</taxon>
        <taxon>Hexapoda</taxon>
        <taxon>Insecta</taxon>
        <taxon>Pterygota</taxon>
        <taxon>Neoptera</taxon>
        <taxon>Endopterygota</taxon>
        <taxon>Diptera</taxon>
        <taxon>Nematocera</taxon>
        <taxon>Culicoidea</taxon>
        <taxon>Culicidae</taxon>
        <taxon>Anophelinae</taxon>
        <taxon>Anopheles</taxon>
    </lineage>
</organism>
<sequence>MLQHTVALWLALVGSINLSIKCFHHNFLFHPRNPAHTRNRPSGDRFVWAPCTKHEHELLRLPGTQTHSQPHRIESEQASTSEEAMCSYGGCYTLVRWCFFPPGDCDFRPFPCCCSF</sequence>
<name>A0A2M3ZTZ6_9DIPT</name>
<dbReference type="AlphaFoldDB" id="A0A2M3ZTZ6"/>
<evidence type="ECO:0000313" key="2">
    <source>
        <dbReference type="EMBL" id="MBW31962.1"/>
    </source>
</evidence>
<evidence type="ECO:0000256" key="1">
    <source>
        <dbReference type="SAM" id="SignalP"/>
    </source>
</evidence>
<reference evidence="2" key="1">
    <citation type="submission" date="2018-01" db="EMBL/GenBank/DDBJ databases">
        <title>An insight into the sialome of Amazonian anophelines.</title>
        <authorList>
            <person name="Ribeiro J.M."/>
            <person name="Scarpassa V."/>
            <person name="Calvo E."/>
        </authorList>
    </citation>
    <scope>NUCLEOTIDE SEQUENCE</scope>
    <source>
        <tissue evidence="2">Salivary glands</tissue>
    </source>
</reference>